<evidence type="ECO:0000259" key="11">
    <source>
        <dbReference type="PROSITE" id="PS51986"/>
    </source>
</evidence>
<dbReference type="AlphaFoldDB" id="A0A7Z7PQU6"/>
<feature type="binding site" evidence="6">
    <location>
        <begin position="214"/>
        <end position="216"/>
    </location>
    <ligand>
        <name>ATP</name>
        <dbReference type="ChEBI" id="CHEBI:30616"/>
    </ligand>
</feature>
<dbReference type="InterPro" id="IPR008146">
    <property type="entry name" value="Gln_synth_cat_dom"/>
</dbReference>
<dbReference type="GO" id="GO:0019740">
    <property type="term" value="P:nitrogen utilization"/>
    <property type="evidence" value="ECO:0007669"/>
    <property type="project" value="TreeGrafter"/>
</dbReference>
<evidence type="ECO:0000313" key="13">
    <source>
        <dbReference type="EMBL" id="SSC12829.1"/>
    </source>
</evidence>
<dbReference type="SUPFAM" id="SSF54368">
    <property type="entry name" value="Glutamine synthetase, N-terminal domain"/>
    <property type="match status" value="1"/>
</dbReference>
<dbReference type="EC" id="6.3.1.2" evidence="13"/>
<evidence type="ECO:0000256" key="6">
    <source>
        <dbReference type="PIRSR" id="PIRSR604809-2"/>
    </source>
</evidence>
<dbReference type="PANTHER" id="PTHR43407:SF1">
    <property type="entry name" value="LENGSIN"/>
    <property type="match status" value="1"/>
</dbReference>
<keyword evidence="7" id="KW-0479">Metal-binding</keyword>
<sequence length="465" mass="51473">MQESLMKYNGKIDFIDLKVVDINGRLRHVMLPGDRLDDSIFAEGIGFDASNFGYATVEDSDMIMVPDPDTAFVDPFYEATTLSFLCDVIKTSDGKPFMQYPRNVLKSAVGKLRTVGAAEALFGPELEFHIFEGVSYDVSASGAGYRVEVSEGYWNSGTLSKETRVDQKSGYHRCPPADSMAEFRNEVVLTLKKLGIPVKYHHHEVSSAQHEIEFLFQKAVSSADSIVISKYVLQNLAYRHGLTVTFMPKPLFAEAGNGMHVHQFLRDGSGRNLFSGDEYCGLSSMALSYTAGILFHSLSGSLLAFGNPSTNSYRRLVPGFEAPICAVFARGNRSAAVRIPGYVKDPAKARIEYRTLDASCNAYYGIAAMLCAGIDGVKEKMNPSEMGFGPIESNIYNLSEEEKKGIRFFPSDLKAAINGLAEDNDYLKGTFPEDLISRWTSLKEKEIKYVNSVPSPAEFKLYYDL</sequence>
<evidence type="ECO:0000256" key="1">
    <source>
        <dbReference type="ARBA" id="ARBA00009897"/>
    </source>
</evidence>
<feature type="binding site" evidence="5">
    <location>
        <position position="321"/>
    </location>
    <ligand>
        <name>L-glutamate</name>
        <dbReference type="ChEBI" id="CHEBI:29985"/>
    </ligand>
</feature>
<evidence type="ECO:0000256" key="7">
    <source>
        <dbReference type="PIRSR" id="PIRSR604809-3"/>
    </source>
</evidence>
<proteinExistence type="inferred from homology"/>
<dbReference type="EMBL" id="LS974202">
    <property type="protein sequence ID" value="SSC12829.1"/>
    <property type="molecule type" value="Genomic_DNA"/>
</dbReference>
<evidence type="ECO:0000259" key="12">
    <source>
        <dbReference type="PROSITE" id="PS51987"/>
    </source>
</evidence>
<keyword evidence="3 6" id="KW-0547">Nucleotide-binding</keyword>
<reference evidence="13 14" key="1">
    <citation type="submission" date="2017-01" db="EMBL/GenBank/DDBJ databases">
        <authorList>
            <person name="Erauso G."/>
        </authorList>
    </citation>
    <scope>NUCLEOTIDE SEQUENCE [LARGE SCALE GENOMIC DNA]</scope>
    <source>
        <strain evidence="13">MESINF1</strain>
    </source>
</reference>
<dbReference type="Gene3D" id="3.30.590.10">
    <property type="entry name" value="Glutamine synthetase/guanido kinase, catalytic domain"/>
    <property type="match status" value="1"/>
</dbReference>
<dbReference type="KEGG" id="minf:MESINF_1385"/>
<dbReference type="SUPFAM" id="SSF55931">
    <property type="entry name" value="Glutamine synthetase/guanido kinase"/>
    <property type="match status" value="1"/>
</dbReference>
<dbReference type="PROSITE" id="PS51987">
    <property type="entry name" value="GS_CATALYTIC"/>
    <property type="match status" value="1"/>
</dbReference>
<dbReference type="SMART" id="SM01230">
    <property type="entry name" value="Gln-synt_C"/>
    <property type="match status" value="1"/>
</dbReference>
<keyword evidence="2 13" id="KW-0436">Ligase</keyword>
<dbReference type="InterPro" id="IPR014746">
    <property type="entry name" value="Gln_synth/guanido_kin_cat_dom"/>
</dbReference>
<keyword evidence="8" id="KW-0597">Phosphoprotein</keyword>
<feature type="binding site" evidence="5">
    <location>
        <position position="354"/>
    </location>
    <ligand>
        <name>L-glutamate</name>
        <dbReference type="ChEBI" id="CHEBI:29985"/>
    </ligand>
</feature>
<feature type="binding site" evidence="5">
    <location>
        <position position="333"/>
    </location>
    <ligand>
        <name>L-glutamate</name>
        <dbReference type="ChEBI" id="CHEBI:29985"/>
    </ligand>
</feature>
<evidence type="ECO:0000256" key="8">
    <source>
        <dbReference type="PIRSR" id="PIRSR604809-50"/>
    </source>
</evidence>
<dbReference type="GO" id="GO:0016020">
    <property type="term" value="C:membrane"/>
    <property type="evidence" value="ECO:0007669"/>
    <property type="project" value="TreeGrafter"/>
</dbReference>
<dbReference type="GO" id="GO:0005524">
    <property type="term" value="F:ATP binding"/>
    <property type="evidence" value="ECO:0007669"/>
    <property type="project" value="UniProtKB-KW"/>
</dbReference>
<evidence type="ECO:0000256" key="4">
    <source>
        <dbReference type="ARBA" id="ARBA00022840"/>
    </source>
</evidence>
<protein>
    <submittedName>
        <fullName evidence="13">Glutamine synthetase</fullName>
        <ecNumber evidence="13">6.3.1.2</ecNumber>
    </submittedName>
</protein>
<dbReference type="RefSeq" id="WP_169699059.1">
    <property type="nucleotide sequence ID" value="NZ_LS974202.1"/>
</dbReference>
<comment type="cofactor">
    <cofactor evidence="7">
        <name>Mg(2+)</name>
        <dbReference type="ChEBI" id="CHEBI:18420"/>
    </cofactor>
    <text evidence="7">Binds 2 Mg(2+) ions per subunit.</text>
</comment>
<gene>
    <name evidence="13" type="primary">glnA</name>
    <name evidence="13" type="ORF">MESINF_1385</name>
</gene>
<evidence type="ECO:0000256" key="5">
    <source>
        <dbReference type="PIRSR" id="PIRSR604809-1"/>
    </source>
</evidence>
<evidence type="ECO:0000313" key="14">
    <source>
        <dbReference type="Proteomes" id="UP000250796"/>
    </source>
</evidence>
<evidence type="ECO:0000256" key="3">
    <source>
        <dbReference type="ARBA" id="ARBA00022741"/>
    </source>
</evidence>
<keyword evidence="4 6" id="KW-0067">ATP-binding</keyword>
<feature type="binding site" evidence="7">
    <location>
        <position position="125"/>
    </location>
    <ligand>
        <name>Mg(2+)</name>
        <dbReference type="ChEBI" id="CHEBI:18420"/>
        <label>1</label>
    </ligand>
</feature>
<feature type="binding site" evidence="5">
    <location>
        <position position="315"/>
    </location>
    <ligand>
        <name>L-glutamate</name>
        <dbReference type="ChEBI" id="CHEBI:29985"/>
    </ligand>
</feature>
<organism evidence="13 14">
    <name type="scientific">Mesotoga infera</name>
    <dbReference type="NCBI Taxonomy" id="1236046"/>
    <lineage>
        <taxon>Bacteria</taxon>
        <taxon>Thermotogati</taxon>
        <taxon>Thermotogota</taxon>
        <taxon>Thermotogae</taxon>
        <taxon>Kosmotogales</taxon>
        <taxon>Kosmotogaceae</taxon>
        <taxon>Mesotoga</taxon>
    </lineage>
</organism>
<keyword evidence="7" id="KW-0460">Magnesium</keyword>
<dbReference type="GO" id="GO:0004356">
    <property type="term" value="F:glutamine synthetase activity"/>
    <property type="evidence" value="ECO:0007669"/>
    <property type="project" value="UniProtKB-EC"/>
</dbReference>
<evidence type="ECO:0000256" key="2">
    <source>
        <dbReference type="ARBA" id="ARBA00022598"/>
    </source>
</evidence>
<dbReference type="InterPro" id="IPR004809">
    <property type="entry name" value="Gln_synth_I"/>
</dbReference>
<evidence type="ECO:0000256" key="9">
    <source>
        <dbReference type="PROSITE-ProRule" id="PRU01330"/>
    </source>
</evidence>
<dbReference type="GO" id="GO:0005737">
    <property type="term" value="C:cytoplasm"/>
    <property type="evidence" value="ECO:0007669"/>
    <property type="project" value="TreeGrafter"/>
</dbReference>
<accession>A0A7Z7PQU6</accession>
<dbReference type="Gene3D" id="3.10.20.70">
    <property type="entry name" value="Glutamine synthetase, N-terminal domain"/>
    <property type="match status" value="1"/>
</dbReference>
<feature type="domain" description="GS catalytic" evidence="12">
    <location>
        <begin position="101"/>
        <end position="465"/>
    </location>
</feature>
<dbReference type="PROSITE" id="PS51986">
    <property type="entry name" value="GS_BETA_GRASP"/>
    <property type="match status" value="1"/>
</dbReference>
<feature type="binding site" evidence="6">
    <location>
        <position position="333"/>
    </location>
    <ligand>
        <name>ATP</name>
        <dbReference type="ChEBI" id="CHEBI:30616"/>
    </ligand>
</feature>
<dbReference type="InterPro" id="IPR036651">
    <property type="entry name" value="Gln_synt_N_sf"/>
</dbReference>
<dbReference type="Pfam" id="PF03951">
    <property type="entry name" value="Gln-synt_N"/>
    <property type="match status" value="1"/>
</dbReference>
<feature type="binding site" evidence="7">
    <location>
        <position position="127"/>
    </location>
    <ligand>
        <name>Mg(2+)</name>
        <dbReference type="ChEBI" id="CHEBI:18420"/>
        <label>1</label>
    </ligand>
</feature>
<name>A0A7Z7PQU6_9BACT</name>
<dbReference type="Proteomes" id="UP000250796">
    <property type="component" value="Chromosome MESINF"/>
</dbReference>
<comment type="similarity">
    <text evidence="1 9 10">Belongs to the glutamine synthetase family.</text>
</comment>
<feature type="binding site" evidence="7">
    <location>
        <position position="260"/>
    </location>
    <ligand>
        <name>Mg(2+)</name>
        <dbReference type="ChEBI" id="CHEBI:18420"/>
        <label>1</label>
    </ligand>
</feature>
<dbReference type="GO" id="GO:0006542">
    <property type="term" value="P:glutamine biosynthetic process"/>
    <property type="evidence" value="ECO:0007669"/>
    <property type="project" value="InterPro"/>
</dbReference>
<feature type="binding site" evidence="7">
    <location>
        <position position="204"/>
    </location>
    <ligand>
        <name>Mg(2+)</name>
        <dbReference type="ChEBI" id="CHEBI:18420"/>
        <label>1</label>
    </ligand>
</feature>
<dbReference type="Pfam" id="PF00120">
    <property type="entry name" value="Gln-synt_C"/>
    <property type="match status" value="1"/>
</dbReference>
<feature type="domain" description="GS beta-grasp" evidence="11">
    <location>
        <begin position="10"/>
        <end position="94"/>
    </location>
</feature>
<dbReference type="InterPro" id="IPR008147">
    <property type="entry name" value="Gln_synt_N"/>
</dbReference>
<feature type="modified residue" description="O-AMP-tyrosine" evidence="8">
    <location>
        <position position="396"/>
    </location>
</feature>
<dbReference type="PANTHER" id="PTHR43407">
    <property type="entry name" value="GLUTAMINE SYNTHETASE"/>
    <property type="match status" value="1"/>
</dbReference>
<dbReference type="GO" id="GO:0046872">
    <property type="term" value="F:metal ion binding"/>
    <property type="evidence" value="ECO:0007669"/>
    <property type="project" value="UniProtKB-KW"/>
</dbReference>
<dbReference type="NCBIfam" id="TIGR00653">
    <property type="entry name" value="GlnA"/>
    <property type="match status" value="1"/>
</dbReference>
<feature type="binding site" evidence="7">
    <location>
        <position position="352"/>
    </location>
    <ligand>
        <name>Mg(2+)</name>
        <dbReference type="ChEBI" id="CHEBI:18420"/>
        <label>1</label>
    </ligand>
</feature>
<evidence type="ECO:0000256" key="10">
    <source>
        <dbReference type="RuleBase" id="RU000384"/>
    </source>
</evidence>
<keyword evidence="14" id="KW-1185">Reference proteome</keyword>
<feature type="binding site" evidence="7">
    <location>
        <position position="211"/>
    </location>
    <ligand>
        <name>Mg(2+)</name>
        <dbReference type="ChEBI" id="CHEBI:18420"/>
        <label>1</label>
    </ligand>
</feature>